<name>A0AAN8M0H1_9TELE</name>
<sequence length="77" mass="8325">MFHVGSCRHHYGAVLRNCSFRASACFCENREGITFPLTSGVSVLNARAGKDHLSVGNIDLPKVHIRSNCHSTGPTAD</sequence>
<dbReference type="Proteomes" id="UP001356427">
    <property type="component" value="Unassembled WGS sequence"/>
</dbReference>
<dbReference type="EMBL" id="JAGTTL010000006">
    <property type="protein sequence ID" value="KAK6321218.1"/>
    <property type="molecule type" value="Genomic_DNA"/>
</dbReference>
<dbReference type="AlphaFoldDB" id="A0AAN8M0H1"/>
<organism evidence="1 2">
    <name type="scientific">Coregonus suidteri</name>
    <dbReference type="NCBI Taxonomy" id="861788"/>
    <lineage>
        <taxon>Eukaryota</taxon>
        <taxon>Metazoa</taxon>
        <taxon>Chordata</taxon>
        <taxon>Craniata</taxon>
        <taxon>Vertebrata</taxon>
        <taxon>Euteleostomi</taxon>
        <taxon>Actinopterygii</taxon>
        <taxon>Neopterygii</taxon>
        <taxon>Teleostei</taxon>
        <taxon>Protacanthopterygii</taxon>
        <taxon>Salmoniformes</taxon>
        <taxon>Salmonidae</taxon>
        <taxon>Coregoninae</taxon>
        <taxon>Coregonus</taxon>
    </lineage>
</organism>
<evidence type="ECO:0000313" key="2">
    <source>
        <dbReference type="Proteomes" id="UP001356427"/>
    </source>
</evidence>
<accession>A0AAN8M0H1</accession>
<protein>
    <submittedName>
        <fullName evidence="1">Uncharacterized protein</fullName>
    </submittedName>
</protein>
<gene>
    <name evidence="1" type="ORF">J4Q44_G00081940</name>
</gene>
<proteinExistence type="predicted"/>
<keyword evidence="2" id="KW-1185">Reference proteome</keyword>
<comment type="caution">
    <text evidence="1">The sequence shown here is derived from an EMBL/GenBank/DDBJ whole genome shotgun (WGS) entry which is preliminary data.</text>
</comment>
<evidence type="ECO:0000313" key="1">
    <source>
        <dbReference type="EMBL" id="KAK6321218.1"/>
    </source>
</evidence>
<reference evidence="1 2" key="1">
    <citation type="submission" date="2021-04" db="EMBL/GenBank/DDBJ databases">
        <authorList>
            <person name="De Guttry C."/>
            <person name="Zahm M."/>
            <person name="Klopp C."/>
            <person name="Cabau C."/>
            <person name="Louis A."/>
            <person name="Berthelot C."/>
            <person name="Parey E."/>
            <person name="Roest Crollius H."/>
            <person name="Montfort J."/>
            <person name="Robinson-Rechavi M."/>
            <person name="Bucao C."/>
            <person name="Bouchez O."/>
            <person name="Gislard M."/>
            <person name="Lluch J."/>
            <person name="Milhes M."/>
            <person name="Lampietro C."/>
            <person name="Lopez Roques C."/>
            <person name="Donnadieu C."/>
            <person name="Braasch I."/>
            <person name="Desvignes T."/>
            <person name="Postlethwait J."/>
            <person name="Bobe J."/>
            <person name="Wedekind C."/>
            <person name="Guiguen Y."/>
        </authorList>
    </citation>
    <scope>NUCLEOTIDE SEQUENCE [LARGE SCALE GENOMIC DNA]</scope>
    <source>
        <strain evidence="1">Cs_M1</strain>
        <tissue evidence="1">Blood</tissue>
    </source>
</reference>